<protein>
    <submittedName>
        <fullName evidence="1">Uncharacterized protein</fullName>
    </submittedName>
</protein>
<keyword evidence="2" id="KW-1185">Reference proteome</keyword>
<reference evidence="1" key="1">
    <citation type="submission" date="2016-01" db="EMBL/GenBank/DDBJ databases">
        <authorList>
            <person name="Peeters C."/>
        </authorList>
    </citation>
    <scope>NUCLEOTIDE SEQUENCE</scope>
    <source>
        <strain evidence="1">LMG 29321</strain>
    </source>
</reference>
<dbReference type="EMBL" id="FCOX02000069">
    <property type="protein sequence ID" value="SAL04846.1"/>
    <property type="molecule type" value="Genomic_DNA"/>
</dbReference>
<name>A0A158EEM8_9BURK</name>
<evidence type="ECO:0000313" key="1">
    <source>
        <dbReference type="EMBL" id="SAL04846.1"/>
    </source>
</evidence>
<dbReference type="Proteomes" id="UP000071859">
    <property type="component" value="Unassembled WGS sequence"/>
</dbReference>
<sequence>MTEPFPPIFVDHLTLPLADAAAAELAAEAMRGEMARLWVADRAAGLEWRSAPDSVLLDGAADETPEALGRRLAGAIRARLVRGPQA</sequence>
<evidence type="ECO:0000313" key="2">
    <source>
        <dbReference type="Proteomes" id="UP000071859"/>
    </source>
</evidence>
<dbReference type="AlphaFoldDB" id="A0A158EEM8"/>
<accession>A0A158EEM8</accession>
<dbReference type="RefSeq" id="WP_062611208.1">
    <property type="nucleotide sequence ID" value="NZ_FCOX02000069.1"/>
</dbReference>
<comment type="caution">
    <text evidence="1">The sequence shown here is derived from an EMBL/GenBank/DDBJ whole genome shotgun (WGS) entry which is preliminary data.</text>
</comment>
<gene>
    <name evidence="1" type="ORF">AWB78_07159</name>
</gene>
<proteinExistence type="predicted"/>
<organism evidence="1 2">
    <name type="scientific">Caballeronia calidae</name>
    <dbReference type="NCBI Taxonomy" id="1777139"/>
    <lineage>
        <taxon>Bacteria</taxon>
        <taxon>Pseudomonadati</taxon>
        <taxon>Pseudomonadota</taxon>
        <taxon>Betaproteobacteria</taxon>
        <taxon>Burkholderiales</taxon>
        <taxon>Burkholderiaceae</taxon>
        <taxon>Caballeronia</taxon>
    </lineage>
</organism>